<evidence type="ECO:0000313" key="2">
    <source>
        <dbReference type="Proteomes" id="UP000598297"/>
    </source>
</evidence>
<sequence>MTVNEQSAQDEQTGKALTGERAEWLEVLGKHRHFLRFTTRELTDEQAALRTTASALCLGGLIKHVTEVERSWAGFILNGPAGFPDFTAMTEADRAKYAEGFRMQPGETLAGVLAEYAEVAARTDELVGTLPDLDVAWPLPKAPWFEASSRWSARRVLMHIVAETAQHAGHADIIRESLDGAKTMG</sequence>
<comment type="caution">
    <text evidence="1">The sequence shown here is derived from an EMBL/GenBank/DDBJ whole genome shotgun (WGS) entry which is preliminary data.</text>
</comment>
<evidence type="ECO:0000313" key="1">
    <source>
        <dbReference type="EMBL" id="NBE53132.1"/>
    </source>
</evidence>
<dbReference type="Proteomes" id="UP000598297">
    <property type="component" value="Unassembled WGS sequence"/>
</dbReference>
<dbReference type="SUPFAM" id="SSF109854">
    <property type="entry name" value="DinB/YfiT-like putative metalloenzymes"/>
    <property type="match status" value="1"/>
</dbReference>
<name>A0A964UUF9_9ACTN</name>
<dbReference type="InterPro" id="IPR007061">
    <property type="entry name" value="MST-like"/>
</dbReference>
<dbReference type="EMBL" id="JAAAHS010000121">
    <property type="protein sequence ID" value="NBE53132.1"/>
    <property type="molecule type" value="Genomic_DNA"/>
</dbReference>
<dbReference type="InterPro" id="IPR034660">
    <property type="entry name" value="DinB/YfiT-like"/>
</dbReference>
<gene>
    <name evidence="1" type="ORF">GUY60_17235</name>
</gene>
<dbReference type="OrthoDB" id="4548523at2"/>
<dbReference type="Pfam" id="PF04978">
    <property type="entry name" value="MST"/>
    <property type="match status" value="1"/>
</dbReference>
<proteinExistence type="predicted"/>
<dbReference type="Gene3D" id="1.20.120.450">
    <property type="entry name" value="dinb family like domain"/>
    <property type="match status" value="1"/>
</dbReference>
<dbReference type="RefSeq" id="WP_161698741.1">
    <property type="nucleotide sequence ID" value="NZ_JAAAHS010000121.1"/>
</dbReference>
<accession>A0A964UUF9</accession>
<reference evidence="1" key="1">
    <citation type="submission" date="2020-01" db="EMBL/GenBank/DDBJ databases">
        <title>Whole-genome analyses of novel actinobacteria.</title>
        <authorList>
            <person name="Sahin N."/>
        </authorList>
    </citation>
    <scope>NUCLEOTIDE SEQUENCE</scope>
    <source>
        <strain evidence="1">YC537</strain>
    </source>
</reference>
<keyword evidence="2" id="KW-1185">Reference proteome</keyword>
<protein>
    <submittedName>
        <fullName evidence="1">DUF664 domain-containing protein</fullName>
    </submittedName>
</protein>
<dbReference type="AlphaFoldDB" id="A0A964UUF9"/>
<organism evidence="1 2">
    <name type="scientific">Streptomyces boluensis</name>
    <dbReference type="NCBI Taxonomy" id="1775135"/>
    <lineage>
        <taxon>Bacteria</taxon>
        <taxon>Bacillati</taxon>
        <taxon>Actinomycetota</taxon>
        <taxon>Actinomycetes</taxon>
        <taxon>Kitasatosporales</taxon>
        <taxon>Streptomycetaceae</taxon>
        <taxon>Streptomyces</taxon>
    </lineage>
</organism>